<dbReference type="InterPro" id="IPR020846">
    <property type="entry name" value="MFS_dom"/>
</dbReference>
<evidence type="ECO:0000313" key="9">
    <source>
        <dbReference type="Proteomes" id="UP001480595"/>
    </source>
</evidence>
<dbReference type="Pfam" id="PF07690">
    <property type="entry name" value="MFS_1"/>
    <property type="match status" value="1"/>
</dbReference>
<evidence type="ECO:0000256" key="1">
    <source>
        <dbReference type="ARBA" id="ARBA00004141"/>
    </source>
</evidence>
<dbReference type="InterPro" id="IPR036259">
    <property type="entry name" value="MFS_trans_sf"/>
</dbReference>
<dbReference type="RefSeq" id="XP_066713635.1">
    <property type="nucleotide sequence ID" value="XM_066860046.1"/>
</dbReference>
<accession>A0ABR1UK17</accession>
<gene>
    <name evidence="8" type="ORF">PG994_008637</name>
</gene>
<dbReference type="Gene3D" id="1.20.1250.20">
    <property type="entry name" value="MFS general substrate transporter like domains"/>
    <property type="match status" value="1"/>
</dbReference>
<dbReference type="PANTHER" id="PTHR23502">
    <property type="entry name" value="MAJOR FACILITATOR SUPERFAMILY"/>
    <property type="match status" value="1"/>
</dbReference>
<dbReference type="SUPFAM" id="SSF103473">
    <property type="entry name" value="MFS general substrate transporter"/>
    <property type="match status" value="1"/>
</dbReference>
<feature type="transmembrane region" description="Helical" evidence="6">
    <location>
        <begin position="142"/>
        <end position="162"/>
    </location>
</feature>
<keyword evidence="9" id="KW-1185">Reference proteome</keyword>
<feature type="domain" description="Major facilitator superfamily (MFS) profile" evidence="7">
    <location>
        <begin position="76"/>
        <end position="498"/>
    </location>
</feature>
<sequence>MSPGSASKSVIGDFVEVEPPEKSLTPIEDSAPPTPDSDDLRPAIPLSNLAEGIVGWESQDDPAMPFNFPLRRKWLIIGLLSVVTFFVPFASAVQTPSVQIIMVDLGEKSATMVTVTVSIYLLGYVVGPLFLAPLFEIYGRRLVLNASNLFFVVWQIGCAMAPNTATLIVARFFSGLGVPAVIVVGDLFQTDERGLAMGPTIGPLVGAYLSQSLGWRWDFWLILIACTPVVLVGLLFLPETNHRVLVERKARRMRVTTEKADLRSCYEDPESSLSKPQSNTSAIAQGLLRPLTLLFKPLVFSVSLYTAFAYGAYYLLLTTIGRVFTQTYGWSVGQAGLVYLSLGLGGLLGLFAVMATSDRDLVRRVKKNNSCYEPEMRLPLSIRFALIAPITFFVFGWAAEKHVHWAVPLLSLIPFTFAMSGIFQTLQLYLVDCYEAYSATAVAASAVFRSILGAALPIAGPKMFEVLGLGWGCSLLGFICLALVPTPLLLWRFGKHLRLKRGQMQ</sequence>
<dbReference type="CDD" id="cd17323">
    <property type="entry name" value="MFS_Tpo1_MDR_like"/>
    <property type="match status" value="1"/>
</dbReference>
<feature type="region of interest" description="Disordered" evidence="5">
    <location>
        <begin position="1"/>
        <end position="41"/>
    </location>
</feature>
<organism evidence="8 9">
    <name type="scientific">Apiospora phragmitis</name>
    <dbReference type="NCBI Taxonomy" id="2905665"/>
    <lineage>
        <taxon>Eukaryota</taxon>
        <taxon>Fungi</taxon>
        <taxon>Dikarya</taxon>
        <taxon>Ascomycota</taxon>
        <taxon>Pezizomycotina</taxon>
        <taxon>Sordariomycetes</taxon>
        <taxon>Xylariomycetidae</taxon>
        <taxon>Amphisphaeriales</taxon>
        <taxon>Apiosporaceae</taxon>
        <taxon>Apiospora</taxon>
    </lineage>
</organism>
<feature type="transmembrane region" description="Helical" evidence="6">
    <location>
        <begin position="219"/>
        <end position="238"/>
    </location>
</feature>
<feature type="transmembrane region" description="Helical" evidence="6">
    <location>
        <begin position="468"/>
        <end position="491"/>
    </location>
</feature>
<evidence type="ECO:0000256" key="6">
    <source>
        <dbReference type="SAM" id="Phobius"/>
    </source>
</evidence>
<feature type="transmembrane region" description="Helical" evidence="6">
    <location>
        <begin position="298"/>
        <end position="316"/>
    </location>
</feature>
<protein>
    <recommendedName>
        <fullName evidence="7">Major facilitator superfamily (MFS) profile domain-containing protein</fullName>
    </recommendedName>
</protein>
<feature type="transmembrane region" description="Helical" evidence="6">
    <location>
        <begin position="378"/>
        <end position="399"/>
    </location>
</feature>
<name>A0ABR1UK17_9PEZI</name>
<evidence type="ECO:0000313" key="8">
    <source>
        <dbReference type="EMBL" id="KAK8058189.1"/>
    </source>
</evidence>
<comment type="subcellular location">
    <subcellularLocation>
        <location evidence="1">Membrane</location>
        <topology evidence="1">Multi-pass membrane protein</topology>
    </subcellularLocation>
</comment>
<keyword evidence="3 6" id="KW-1133">Transmembrane helix</keyword>
<comment type="caution">
    <text evidence="8">The sequence shown here is derived from an EMBL/GenBank/DDBJ whole genome shotgun (WGS) entry which is preliminary data.</text>
</comment>
<proteinExistence type="predicted"/>
<keyword evidence="4 6" id="KW-0472">Membrane</keyword>
<evidence type="ECO:0000256" key="3">
    <source>
        <dbReference type="ARBA" id="ARBA00022989"/>
    </source>
</evidence>
<dbReference type="Proteomes" id="UP001480595">
    <property type="component" value="Unassembled WGS sequence"/>
</dbReference>
<feature type="transmembrane region" description="Helical" evidence="6">
    <location>
        <begin position="113"/>
        <end position="135"/>
    </location>
</feature>
<dbReference type="PANTHER" id="PTHR23502:SF33">
    <property type="entry name" value="MAJOR FACILITATOR SUPERFAMILY (MFS) PROFILE DOMAIN-CONTAINING PROTEIN-RELATED"/>
    <property type="match status" value="1"/>
</dbReference>
<evidence type="ECO:0000256" key="4">
    <source>
        <dbReference type="ARBA" id="ARBA00023136"/>
    </source>
</evidence>
<dbReference type="EMBL" id="JAQQWL010000009">
    <property type="protein sequence ID" value="KAK8058189.1"/>
    <property type="molecule type" value="Genomic_DNA"/>
</dbReference>
<feature type="transmembrane region" description="Helical" evidence="6">
    <location>
        <begin position="436"/>
        <end position="456"/>
    </location>
</feature>
<evidence type="ECO:0000256" key="2">
    <source>
        <dbReference type="ARBA" id="ARBA00022692"/>
    </source>
</evidence>
<feature type="transmembrane region" description="Helical" evidence="6">
    <location>
        <begin position="405"/>
        <end position="424"/>
    </location>
</feature>
<dbReference type="PROSITE" id="PS50850">
    <property type="entry name" value="MFS"/>
    <property type="match status" value="1"/>
</dbReference>
<dbReference type="InterPro" id="IPR011701">
    <property type="entry name" value="MFS"/>
</dbReference>
<keyword evidence="2 6" id="KW-0812">Transmembrane</keyword>
<feature type="transmembrane region" description="Helical" evidence="6">
    <location>
        <begin position="336"/>
        <end position="357"/>
    </location>
</feature>
<feature type="transmembrane region" description="Helical" evidence="6">
    <location>
        <begin position="74"/>
        <end position="93"/>
    </location>
</feature>
<evidence type="ECO:0000259" key="7">
    <source>
        <dbReference type="PROSITE" id="PS50850"/>
    </source>
</evidence>
<dbReference type="GeneID" id="92093109"/>
<evidence type="ECO:0000256" key="5">
    <source>
        <dbReference type="SAM" id="MobiDB-lite"/>
    </source>
</evidence>
<reference evidence="8 9" key="1">
    <citation type="submission" date="2023-01" db="EMBL/GenBank/DDBJ databases">
        <title>Analysis of 21 Apiospora genomes using comparative genomics revels a genus with tremendous synthesis potential of carbohydrate active enzymes and secondary metabolites.</title>
        <authorList>
            <person name="Sorensen T."/>
        </authorList>
    </citation>
    <scope>NUCLEOTIDE SEQUENCE [LARGE SCALE GENOMIC DNA]</scope>
    <source>
        <strain evidence="8 9">CBS 135458</strain>
    </source>
</reference>